<feature type="transmembrane region" description="Helical" evidence="1">
    <location>
        <begin position="83"/>
        <end position="108"/>
    </location>
</feature>
<dbReference type="EMBL" id="RRCH01000003">
    <property type="protein sequence ID" value="RRJ33694.1"/>
    <property type="molecule type" value="Genomic_DNA"/>
</dbReference>
<dbReference type="PROSITE" id="PS51257">
    <property type="entry name" value="PROKAR_LIPOPROTEIN"/>
    <property type="match status" value="1"/>
</dbReference>
<accession>A0A3P3RK32</accession>
<sequence length="287" mass="30790">MAFLTTRAFQDGPRPDPIYALVTGLYACALLIPLGSIVLAGFLTDAVLFTLVVVTATTVVITVVSVAVVYIPGLAIEIGYSGLSWTLCVVPMVVFILPIVGAIAGIVPGSFDSVIGWSLLGIVAGGFFGGLVVAMSWTRCANAQLSDAIDLTEGEAWLPRRHRRIVDAIGIVGGVGLTLGEIAEGLFGYEGSYLLGQVILVVAVTVHISCPHGRTYRVSDAGLAAERGFVRRFRPWSTFTGYTHAEDALYLHTAQWWRPTIRCDTDEIDEIDRVTDALSTHLPVLDR</sequence>
<dbReference type="AlphaFoldDB" id="A0A3P3RK32"/>
<keyword evidence="1" id="KW-1133">Transmembrane helix</keyword>
<gene>
    <name evidence="2" type="ORF">EIK79_02560</name>
</gene>
<keyword evidence="3" id="KW-1185">Reference proteome</keyword>
<feature type="transmembrane region" description="Helical" evidence="1">
    <location>
        <begin position="193"/>
        <end position="210"/>
    </location>
</feature>
<protein>
    <submittedName>
        <fullName evidence="2">Uncharacterized protein</fullName>
    </submittedName>
</protein>
<feature type="transmembrane region" description="Helical" evidence="1">
    <location>
        <begin position="165"/>
        <end position="187"/>
    </location>
</feature>
<reference evidence="2 3" key="1">
    <citation type="submission" date="2018-11" db="EMBL/GenBank/DDBJ databases">
        <title>Taxonoimc description of Halomarina strain SPP-AMP-1.</title>
        <authorList>
            <person name="Pal Y."/>
            <person name="Srinivasana K."/>
            <person name="Verma A."/>
            <person name="Kumar P."/>
        </authorList>
    </citation>
    <scope>NUCLEOTIDE SEQUENCE [LARGE SCALE GENOMIC DNA]</scope>
    <source>
        <strain evidence="2 3">SPP-AMP-1</strain>
    </source>
</reference>
<dbReference type="Proteomes" id="UP000282322">
    <property type="component" value="Unassembled WGS sequence"/>
</dbReference>
<name>A0A3P3RK32_9EURY</name>
<comment type="caution">
    <text evidence="2">The sequence shown here is derived from an EMBL/GenBank/DDBJ whole genome shotgun (WGS) entry which is preliminary data.</text>
</comment>
<feature type="transmembrane region" description="Helical" evidence="1">
    <location>
        <begin position="48"/>
        <end position="71"/>
    </location>
</feature>
<proteinExistence type="predicted"/>
<feature type="transmembrane region" description="Helical" evidence="1">
    <location>
        <begin position="18"/>
        <end position="42"/>
    </location>
</feature>
<evidence type="ECO:0000256" key="1">
    <source>
        <dbReference type="SAM" id="Phobius"/>
    </source>
</evidence>
<dbReference type="OrthoDB" id="271870at2157"/>
<feature type="transmembrane region" description="Helical" evidence="1">
    <location>
        <begin position="114"/>
        <end position="137"/>
    </location>
</feature>
<keyword evidence="1" id="KW-0812">Transmembrane</keyword>
<evidence type="ECO:0000313" key="2">
    <source>
        <dbReference type="EMBL" id="RRJ33694.1"/>
    </source>
</evidence>
<dbReference type="RefSeq" id="WP_124953560.1">
    <property type="nucleotide sequence ID" value="NZ_RRCH01000003.1"/>
</dbReference>
<organism evidence="2 3">
    <name type="scientific">Halocatena pleomorpha</name>
    <dbReference type="NCBI Taxonomy" id="1785090"/>
    <lineage>
        <taxon>Archaea</taxon>
        <taxon>Methanobacteriati</taxon>
        <taxon>Methanobacteriota</taxon>
        <taxon>Stenosarchaea group</taxon>
        <taxon>Halobacteria</taxon>
        <taxon>Halobacteriales</taxon>
        <taxon>Natronomonadaceae</taxon>
        <taxon>Halocatena</taxon>
    </lineage>
</organism>
<keyword evidence="1" id="KW-0472">Membrane</keyword>
<evidence type="ECO:0000313" key="3">
    <source>
        <dbReference type="Proteomes" id="UP000282322"/>
    </source>
</evidence>